<accession>A0A8J8MCM6</accession>
<name>A0A8J8MCM6_9FIRM</name>
<evidence type="ECO:0000313" key="3">
    <source>
        <dbReference type="Proteomes" id="UP000677305"/>
    </source>
</evidence>
<keyword evidence="1" id="KW-1133">Transmembrane helix</keyword>
<keyword evidence="1" id="KW-0812">Transmembrane</keyword>
<sequence length="375" mass="43654">MKSIHNAILGIIFIIIIFGIMIANIITPDKKFSENENRYLSNSPKFSIEKLVSGKYAKDIEKYIDDQFIMREKWIVAKSNIEQLLPRKDINGVYLGKDNYLIEKHLDKDFNYTQLDENIAIINSFSEEYEHLNIDLMVVPTSGLILENKLPWNAPQFDQQKVIDDIGDKITSSNYIDITGTLSSHSNEYIYYKTDHHWTSLGAYYAYVDYCKSTGTDYKPYEAWDIENAATSFRGTLYSKVLLNGIYDDIGLFKNKQQNPYKVYYNFSKTTSNSVFKYDKIDEKDQYQVFFGGNHGELKIVNEEKNTKNLLVIKDSYANCFVPLIMNQFGKVCMIDLRYFNSDIDKYIEENNITDVLFLYGIMSFSNDTGFRKLQ</sequence>
<evidence type="ECO:0000256" key="1">
    <source>
        <dbReference type="SAM" id="Phobius"/>
    </source>
</evidence>
<dbReference type="EMBL" id="CP058561">
    <property type="protein sequence ID" value="QUH30569.1"/>
    <property type="molecule type" value="Genomic_DNA"/>
</dbReference>
<evidence type="ECO:0008006" key="4">
    <source>
        <dbReference type="Google" id="ProtNLM"/>
    </source>
</evidence>
<gene>
    <name evidence="2" type="ORF">HYG85_17290</name>
</gene>
<reference evidence="2 3" key="1">
    <citation type="submission" date="2020-07" db="EMBL/GenBank/DDBJ databases">
        <title>Vallitalea guaymasensis genome.</title>
        <authorList>
            <person name="Postec A."/>
        </authorList>
    </citation>
    <scope>NUCLEOTIDE SEQUENCE [LARGE SCALE GENOMIC DNA]</scope>
    <source>
        <strain evidence="2 3">Ra1766G1</strain>
    </source>
</reference>
<dbReference type="Proteomes" id="UP000677305">
    <property type="component" value="Chromosome"/>
</dbReference>
<dbReference type="InterPro" id="IPR025945">
    <property type="entry name" value="DHHW"/>
</dbReference>
<dbReference type="Pfam" id="PF14286">
    <property type="entry name" value="DHHW"/>
    <property type="match status" value="1"/>
</dbReference>
<keyword evidence="3" id="KW-1185">Reference proteome</keyword>
<dbReference type="RefSeq" id="WP_212690721.1">
    <property type="nucleotide sequence ID" value="NZ_CP058561.1"/>
</dbReference>
<dbReference type="KEGG" id="vgu:HYG85_17290"/>
<evidence type="ECO:0000313" key="2">
    <source>
        <dbReference type="EMBL" id="QUH30569.1"/>
    </source>
</evidence>
<proteinExistence type="predicted"/>
<feature type="transmembrane region" description="Helical" evidence="1">
    <location>
        <begin position="7"/>
        <end position="26"/>
    </location>
</feature>
<keyword evidence="1" id="KW-0472">Membrane</keyword>
<dbReference type="AlphaFoldDB" id="A0A8J8MCM6"/>
<protein>
    <recommendedName>
        <fullName evidence="4">DHHW protein</fullName>
    </recommendedName>
</protein>
<organism evidence="2 3">
    <name type="scientific">Vallitalea guaymasensis</name>
    <dbReference type="NCBI Taxonomy" id="1185412"/>
    <lineage>
        <taxon>Bacteria</taxon>
        <taxon>Bacillati</taxon>
        <taxon>Bacillota</taxon>
        <taxon>Clostridia</taxon>
        <taxon>Lachnospirales</taxon>
        <taxon>Vallitaleaceae</taxon>
        <taxon>Vallitalea</taxon>
    </lineage>
</organism>